<dbReference type="GO" id="GO:0004488">
    <property type="term" value="F:methylenetetrahydrofolate dehydrogenase (NADP+) activity"/>
    <property type="evidence" value="ECO:0007669"/>
    <property type="project" value="UniProtKB-UniRule"/>
</dbReference>
<dbReference type="GO" id="GO:0009086">
    <property type="term" value="P:methionine biosynthetic process"/>
    <property type="evidence" value="ECO:0007669"/>
    <property type="project" value="UniProtKB-KW"/>
</dbReference>
<dbReference type="Gene3D" id="3.40.50.720">
    <property type="entry name" value="NAD(P)-binding Rossmann-like Domain"/>
    <property type="match status" value="1"/>
</dbReference>
<dbReference type="GO" id="GO:0006164">
    <property type="term" value="P:purine nucleotide biosynthetic process"/>
    <property type="evidence" value="ECO:0007669"/>
    <property type="project" value="UniProtKB-KW"/>
</dbReference>
<dbReference type="OrthoDB" id="9803580at2"/>
<evidence type="ECO:0000256" key="6">
    <source>
        <dbReference type="ARBA" id="ARBA00022857"/>
    </source>
</evidence>
<gene>
    <name evidence="12" type="primary">folD</name>
    <name evidence="15" type="ORF">EDD72_10278</name>
</gene>
<keyword evidence="7 12" id="KW-0560">Oxidoreductase</keyword>
<name>A0A4R3KM80_9BACI</name>
<dbReference type="SUPFAM" id="SSF53223">
    <property type="entry name" value="Aminoacid dehydrogenase-like, N-terminal domain"/>
    <property type="match status" value="1"/>
</dbReference>
<evidence type="ECO:0000256" key="12">
    <source>
        <dbReference type="HAMAP-Rule" id="MF_01576"/>
    </source>
</evidence>
<comment type="function">
    <text evidence="12">Catalyzes the oxidation of 5,10-methylenetetrahydrofolate to 5,10-methenyltetrahydrofolate and then the hydrolysis of 5,10-methenyltetrahydrofolate to 10-formyltetrahydrofolate.</text>
</comment>
<protein>
    <recommendedName>
        <fullName evidence="12">Bifunctional protein FolD</fullName>
    </recommendedName>
    <domain>
        <recommendedName>
            <fullName evidence="12">Methylenetetrahydrofolate dehydrogenase</fullName>
            <ecNumber evidence="12">1.5.1.5</ecNumber>
        </recommendedName>
    </domain>
    <domain>
        <recommendedName>
            <fullName evidence="12">Methenyltetrahydrofolate cyclohydrolase</fullName>
            <ecNumber evidence="12">3.5.4.9</ecNumber>
        </recommendedName>
    </domain>
</protein>
<keyword evidence="6 12" id="KW-0521">NADP</keyword>
<feature type="binding site" evidence="12">
    <location>
        <position position="231"/>
    </location>
    <ligand>
        <name>NADP(+)</name>
        <dbReference type="ChEBI" id="CHEBI:58349"/>
    </ligand>
</feature>
<dbReference type="Gene3D" id="3.40.50.10860">
    <property type="entry name" value="Leucine Dehydrogenase, chain A, domain 1"/>
    <property type="match status" value="1"/>
</dbReference>
<evidence type="ECO:0000256" key="5">
    <source>
        <dbReference type="ARBA" id="ARBA00022801"/>
    </source>
</evidence>
<proteinExistence type="inferred from homology"/>
<keyword evidence="10 12" id="KW-0511">Multifunctional enzyme</keyword>
<organism evidence="15 16">
    <name type="scientific">Tepidibacillus fermentans</name>
    <dbReference type="NCBI Taxonomy" id="1281767"/>
    <lineage>
        <taxon>Bacteria</taxon>
        <taxon>Bacillati</taxon>
        <taxon>Bacillota</taxon>
        <taxon>Bacilli</taxon>
        <taxon>Bacillales</taxon>
        <taxon>Bacillaceae</taxon>
        <taxon>Tepidibacillus</taxon>
    </lineage>
</organism>
<comment type="similarity">
    <text evidence="12">Belongs to the tetrahydrofolate dehydrogenase/cyclohydrolase family.</text>
</comment>
<evidence type="ECO:0000256" key="7">
    <source>
        <dbReference type="ARBA" id="ARBA00023002"/>
    </source>
</evidence>
<dbReference type="HAMAP" id="MF_01576">
    <property type="entry name" value="THF_DHG_CYH"/>
    <property type="match status" value="1"/>
</dbReference>
<evidence type="ECO:0000313" key="15">
    <source>
        <dbReference type="EMBL" id="TCS84038.1"/>
    </source>
</evidence>
<dbReference type="Pfam" id="PF00763">
    <property type="entry name" value="THF_DHG_CYH"/>
    <property type="match status" value="1"/>
</dbReference>
<evidence type="ECO:0000259" key="14">
    <source>
        <dbReference type="Pfam" id="PF02882"/>
    </source>
</evidence>
<dbReference type="NCBIfam" id="NF008058">
    <property type="entry name" value="PRK10792.1"/>
    <property type="match status" value="1"/>
</dbReference>
<dbReference type="AlphaFoldDB" id="A0A4R3KM80"/>
<dbReference type="PROSITE" id="PS00766">
    <property type="entry name" value="THF_DHG_CYH_1"/>
    <property type="match status" value="1"/>
</dbReference>
<comment type="catalytic activity">
    <reaction evidence="11 12">
        <text>(6R)-5,10-methenyltetrahydrofolate + H2O = (6R)-10-formyltetrahydrofolate + H(+)</text>
        <dbReference type="Rhea" id="RHEA:23700"/>
        <dbReference type="ChEBI" id="CHEBI:15377"/>
        <dbReference type="ChEBI" id="CHEBI:15378"/>
        <dbReference type="ChEBI" id="CHEBI:57455"/>
        <dbReference type="ChEBI" id="CHEBI:195366"/>
        <dbReference type="EC" id="3.5.4.9"/>
    </reaction>
</comment>
<evidence type="ECO:0000313" key="16">
    <source>
        <dbReference type="Proteomes" id="UP000295788"/>
    </source>
</evidence>
<dbReference type="Proteomes" id="UP000295788">
    <property type="component" value="Unassembled WGS sequence"/>
</dbReference>
<evidence type="ECO:0000256" key="9">
    <source>
        <dbReference type="ARBA" id="ARBA00023167"/>
    </source>
</evidence>
<dbReference type="InterPro" id="IPR000672">
    <property type="entry name" value="THF_DH/CycHdrlase"/>
</dbReference>
<dbReference type="PANTHER" id="PTHR48099">
    <property type="entry name" value="C-1-TETRAHYDROFOLATE SYNTHASE, CYTOPLASMIC-RELATED"/>
    <property type="match status" value="1"/>
</dbReference>
<dbReference type="GO" id="GO:0035999">
    <property type="term" value="P:tetrahydrofolate interconversion"/>
    <property type="evidence" value="ECO:0007669"/>
    <property type="project" value="UniProtKB-UniRule"/>
</dbReference>
<keyword evidence="3 12" id="KW-0028">Amino-acid biosynthesis</keyword>
<feature type="domain" description="Tetrahydrofolate dehydrogenase/cyclohydrolase NAD(P)-binding" evidence="14">
    <location>
        <begin position="139"/>
        <end position="280"/>
    </location>
</feature>
<dbReference type="EMBL" id="SMAB01000002">
    <property type="protein sequence ID" value="TCS84038.1"/>
    <property type="molecule type" value="Genomic_DNA"/>
</dbReference>
<dbReference type="PROSITE" id="PS00767">
    <property type="entry name" value="THF_DHG_CYH_2"/>
    <property type="match status" value="1"/>
</dbReference>
<keyword evidence="9 12" id="KW-0486">Methionine biosynthesis</keyword>
<dbReference type="FunFam" id="3.40.50.720:FF:000094">
    <property type="entry name" value="Bifunctional protein FolD"/>
    <property type="match status" value="1"/>
</dbReference>
<dbReference type="InterPro" id="IPR036291">
    <property type="entry name" value="NAD(P)-bd_dom_sf"/>
</dbReference>
<comment type="pathway">
    <text evidence="1 12">One-carbon metabolism; tetrahydrofolate interconversion.</text>
</comment>
<feature type="domain" description="Tetrahydrofolate dehydrogenase/cyclohydrolase catalytic" evidence="13">
    <location>
        <begin position="6"/>
        <end position="120"/>
    </location>
</feature>
<dbReference type="GO" id="GO:0004477">
    <property type="term" value="F:methenyltetrahydrofolate cyclohydrolase activity"/>
    <property type="evidence" value="ECO:0007669"/>
    <property type="project" value="UniProtKB-UniRule"/>
</dbReference>
<sequence length="285" mass="31059">MAAQIISGKEVAKTIREELKRETEELKKKGITPGLTVILVGDDPASQIYVNMKAKACEEIGIRSEVIRMDRSTSQDDLLEEINRLNQDVNVHGILVQLPLPKQIDEKLIINAISPEKDVDGFHPVNVGKLAIGENTLLPCTPNGILELIRQTEIEIKGKHAVVIGRSNIVGKPVSFLLLRENATVTMTHSKTKDLPAIAKQADILVVAIGKPEMVTKEYVKPGAIVIDVGTNRLESGKVVGDVKFDEVKEIASFITPVPGGVGPMTITMLLKNTIEAAKQIHHVK</sequence>
<evidence type="ECO:0000256" key="10">
    <source>
        <dbReference type="ARBA" id="ARBA00023268"/>
    </source>
</evidence>
<dbReference type="GO" id="GO:0000105">
    <property type="term" value="P:L-histidine biosynthetic process"/>
    <property type="evidence" value="ECO:0007669"/>
    <property type="project" value="UniProtKB-KW"/>
</dbReference>
<comment type="caution">
    <text evidence="15">The sequence shown here is derived from an EMBL/GenBank/DDBJ whole genome shotgun (WGS) entry which is preliminary data.</text>
</comment>
<dbReference type="PRINTS" id="PR00085">
    <property type="entry name" value="THFDHDRGNASE"/>
</dbReference>
<dbReference type="UniPathway" id="UPA00193"/>
<comment type="caution">
    <text evidence="12">Lacks conserved residue(s) required for the propagation of feature annotation.</text>
</comment>
<keyword evidence="5 12" id="KW-0378">Hydrolase</keyword>
<keyword evidence="4 12" id="KW-0658">Purine biosynthesis</keyword>
<accession>A0A4R3KM80</accession>
<dbReference type="EC" id="1.5.1.5" evidence="12"/>
<keyword evidence="16" id="KW-1185">Reference proteome</keyword>
<keyword evidence="8 12" id="KW-0368">Histidine biosynthesis</keyword>
<dbReference type="SUPFAM" id="SSF51735">
    <property type="entry name" value="NAD(P)-binding Rossmann-fold domains"/>
    <property type="match status" value="1"/>
</dbReference>
<dbReference type="RefSeq" id="WP_132766902.1">
    <property type="nucleotide sequence ID" value="NZ_SMAB01000002.1"/>
</dbReference>
<comment type="catalytic activity">
    <reaction evidence="12">
        <text>(6R)-5,10-methylene-5,6,7,8-tetrahydrofolate + NADP(+) = (6R)-5,10-methenyltetrahydrofolate + NADPH</text>
        <dbReference type="Rhea" id="RHEA:22812"/>
        <dbReference type="ChEBI" id="CHEBI:15636"/>
        <dbReference type="ChEBI" id="CHEBI:57455"/>
        <dbReference type="ChEBI" id="CHEBI:57783"/>
        <dbReference type="ChEBI" id="CHEBI:58349"/>
        <dbReference type="EC" id="1.5.1.5"/>
    </reaction>
</comment>
<dbReference type="InterPro" id="IPR020630">
    <property type="entry name" value="THF_DH/CycHdrlase_cat_dom"/>
</dbReference>
<dbReference type="EC" id="3.5.4.9" evidence="12"/>
<evidence type="ECO:0000256" key="3">
    <source>
        <dbReference type="ARBA" id="ARBA00022605"/>
    </source>
</evidence>
<evidence type="ECO:0000256" key="8">
    <source>
        <dbReference type="ARBA" id="ARBA00023102"/>
    </source>
</evidence>
<comment type="subunit">
    <text evidence="12">Homodimer.</text>
</comment>
<evidence type="ECO:0000256" key="2">
    <source>
        <dbReference type="ARBA" id="ARBA00022563"/>
    </source>
</evidence>
<dbReference type="CDD" id="cd01080">
    <property type="entry name" value="NAD_bind_m-THF_DH_Cyclohyd"/>
    <property type="match status" value="1"/>
</dbReference>
<dbReference type="FunFam" id="3.40.50.10860:FF:000001">
    <property type="entry name" value="Bifunctional protein FolD"/>
    <property type="match status" value="1"/>
</dbReference>
<dbReference type="Pfam" id="PF02882">
    <property type="entry name" value="THF_DHG_CYH_C"/>
    <property type="match status" value="1"/>
</dbReference>
<dbReference type="NCBIfam" id="NF010783">
    <property type="entry name" value="PRK14186.1"/>
    <property type="match status" value="1"/>
</dbReference>
<evidence type="ECO:0000259" key="13">
    <source>
        <dbReference type="Pfam" id="PF00763"/>
    </source>
</evidence>
<keyword evidence="2 12" id="KW-0554">One-carbon metabolism</keyword>
<evidence type="ECO:0000256" key="1">
    <source>
        <dbReference type="ARBA" id="ARBA00004777"/>
    </source>
</evidence>
<dbReference type="PANTHER" id="PTHR48099:SF5">
    <property type="entry name" value="C-1-TETRAHYDROFOLATE SYNTHASE, CYTOPLASMIC"/>
    <property type="match status" value="1"/>
</dbReference>
<dbReference type="InterPro" id="IPR020867">
    <property type="entry name" value="THF_DH/CycHdrlase_CS"/>
</dbReference>
<dbReference type="GO" id="GO:0005829">
    <property type="term" value="C:cytosol"/>
    <property type="evidence" value="ECO:0007669"/>
    <property type="project" value="TreeGrafter"/>
</dbReference>
<dbReference type="InterPro" id="IPR046346">
    <property type="entry name" value="Aminoacid_DH-like_N_sf"/>
</dbReference>
<dbReference type="InterPro" id="IPR020631">
    <property type="entry name" value="THF_DH/CycHdrlase_NAD-bd_dom"/>
</dbReference>
<evidence type="ECO:0000256" key="4">
    <source>
        <dbReference type="ARBA" id="ARBA00022755"/>
    </source>
</evidence>
<dbReference type="NCBIfam" id="NF010785">
    <property type="entry name" value="PRK14188.1"/>
    <property type="match status" value="1"/>
</dbReference>
<reference evidence="15 16" key="1">
    <citation type="submission" date="2019-03" db="EMBL/GenBank/DDBJ databases">
        <title>Genomic Encyclopedia of Type Strains, Phase IV (KMG-IV): sequencing the most valuable type-strain genomes for metagenomic binning, comparative biology and taxonomic classification.</title>
        <authorList>
            <person name="Goeker M."/>
        </authorList>
    </citation>
    <scope>NUCLEOTIDE SEQUENCE [LARGE SCALE GENOMIC DNA]</scope>
    <source>
        <strain evidence="15 16">DSM 23802</strain>
    </source>
</reference>
<feature type="binding site" evidence="12">
    <location>
        <begin position="165"/>
        <end position="167"/>
    </location>
    <ligand>
        <name>NADP(+)</name>
        <dbReference type="ChEBI" id="CHEBI:58349"/>
    </ligand>
</feature>
<evidence type="ECO:0000256" key="11">
    <source>
        <dbReference type="ARBA" id="ARBA00036357"/>
    </source>
</evidence>